<comment type="similarity">
    <text evidence="1">Belongs to the ComF/GntX family.</text>
</comment>
<dbReference type="AlphaFoldDB" id="A0A6J6S5T7"/>
<name>A0A6J6S5T7_9ZZZZ</name>
<dbReference type="PANTHER" id="PTHR47505">
    <property type="entry name" value="DNA UTILIZATION PROTEIN YHGH"/>
    <property type="match status" value="1"/>
</dbReference>
<evidence type="ECO:0000313" key="2">
    <source>
        <dbReference type="EMBL" id="CAB4730350.1"/>
    </source>
</evidence>
<gene>
    <name evidence="2" type="ORF">UFOPK2788_00147</name>
</gene>
<dbReference type="Gene3D" id="3.40.50.2020">
    <property type="match status" value="1"/>
</dbReference>
<evidence type="ECO:0000256" key="1">
    <source>
        <dbReference type="ARBA" id="ARBA00008007"/>
    </source>
</evidence>
<dbReference type="PANTHER" id="PTHR47505:SF1">
    <property type="entry name" value="DNA UTILIZATION PROTEIN YHGH"/>
    <property type="match status" value="1"/>
</dbReference>
<protein>
    <submittedName>
        <fullName evidence="2">Unannotated protein</fullName>
    </submittedName>
</protein>
<dbReference type="InterPro" id="IPR051910">
    <property type="entry name" value="ComF/GntX_DNA_util-trans"/>
</dbReference>
<organism evidence="2">
    <name type="scientific">freshwater metagenome</name>
    <dbReference type="NCBI Taxonomy" id="449393"/>
    <lineage>
        <taxon>unclassified sequences</taxon>
        <taxon>metagenomes</taxon>
        <taxon>ecological metagenomes</taxon>
    </lineage>
</organism>
<accession>A0A6J6S5T7</accession>
<dbReference type="CDD" id="cd06223">
    <property type="entry name" value="PRTases_typeI"/>
    <property type="match status" value="1"/>
</dbReference>
<dbReference type="SUPFAM" id="SSF53271">
    <property type="entry name" value="PRTase-like"/>
    <property type="match status" value="1"/>
</dbReference>
<dbReference type="InterPro" id="IPR029057">
    <property type="entry name" value="PRTase-like"/>
</dbReference>
<proteinExistence type="inferred from homology"/>
<dbReference type="EMBL" id="CAEZYV010000012">
    <property type="protein sequence ID" value="CAB4730350.1"/>
    <property type="molecule type" value="Genomic_DNA"/>
</dbReference>
<reference evidence="2" key="1">
    <citation type="submission" date="2020-05" db="EMBL/GenBank/DDBJ databases">
        <authorList>
            <person name="Chiriac C."/>
            <person name="Salcher M."/>
            <person name="Ghai R."/>
            <person name="Kavagutti S V."/>
        </authorList>
    </citation>
    <scope>NUCLEOTIDE SEQUENCE</scope>
</reference>
<sequence>MISESQQSAICENCIRNLSSKAALTNRGKIQVFAGSKYSLQMSHIILAAKEDNHATARTLLAKQLTKSLELFNSRELTHSLKQSKSLYLIPIPSRRAADRARGYSHIQRLIKKFIELNPNLNIEILDCLHHAKKIKDQSTLNFNERELNMRGAFLIDESFDLKIAQLRNSNSWVFIVDDLVTTGTTVQAANKALIQRGLRVDGVLASCATDGFTH</sequence>
<dbReference type="InterPro" id="IPR000836">
    <property type="entry name" value="PRTase_dom"/>
</dbReference>